<dbReference type="RefSeq" id="WP_199537493.1">
    <property type="nucleotide sequence ID" value="NZ_POUA01000549.1"/>
</dbReference>
<name>A0A2W2EE19_9ACTN</name>
<comment type="caution">
    <text evidence="1">The sequence shown here is derived from an EMBL/GenBank/DDBJ whole genome shotgun (WGS) entry which is preliminary data.</text>
</comment>
<feature type="non-terminal residue" evidence="1">
    <location>
        <position position="468"/>
    </location>
</feature>
<organism evidence="1 2">
    <name type="scientific">Spongiactinospora gelatinilytica</name>
    <dbReference type="NCBI Taxonomy" id="2666298"/>
    <lineage>
        <taxon>Bacteria</taxon>
        <taxon>Bacillati</taxon>
        <taxon>Actinomycetota</taxon>
        <taxon>Actinomycetes</taxon>
        <taxon>Streptosporangiales</taxon>
        <taxon>Streptosporangiaceae</taxon>
        <taxon>Spongiactinospora</taxon>
    </lineage>
</organism>
<dbReference type="EMBL" id="POUA01000549">
    <property type="protein sequence ID" value="PZG22462.1"/>
    <property type="molecule type" value="Genomic_DNA"/>
</dbReference>
<reference evidence="1 2" key="1">
    <citation type="submission" date="2018-01" db="EMBL/GenBank/DDBJ databases">
        <title>Draft genome sequence of Sphaerisporangium sp. 7K107.</title>
        <authorList>
            <person name="Sahin N."/>
            <person name="Saygin H."/>
            <person name="Ay H."/>
        </authorList>
    </citation>
    <scope>NUCLEOTIDE SEQUENCE [LARGE SCALE GENOMIC DNA]</scope>
    <source>
        <strain evidence="1 2">7K107</strain>
    </source>
</reference>
<sequence>MGKEDKGGARDPVPLGAVGALPAFADVGIVLAEAVGRITPDDLLSADHGYTQTDRKQILAHVRLRDMRSISKMAATSLTRALRGSDKKRGSSLICALSTRFSRGFDNSDGLSAETCVNLLHASTAAGALAEAPQIAEALTSLDGLTGNFIDLVLIDIFRHDHALSGLALALLLSSTERMAPQAADVLRTAWDQLREGQARLPEVPISLTELRAIAAAEASAAAEAEAQAEAAAKAAAVAVKAVAPPAKAAAVGNGAAPAVAAEPEPRSPVAPAAAEAAFDGTAFDGTAFDGTAFDELRAGLERLRASFAAAAGSAERVRQAYADQRRPAQHDLSALNGLAGEFDDLRARVEAACGGQVTEASADALEEVLDQAVTAHFRRHRVRALAEVAGPSVLEALLSEVREGALVGAPGLETLADLISLGGDPDAFLERFSLQERFRQEAPDHWAPVAGAAAEGLLTLPDRPPHP</sequence>
<evidence type="ECO:0000313" key="1">
    <source>
        <dbReference type="EMBL" id="PZG22462.1"/>
    </source>
</evidence>
<protein>
    <submittedName>
        <fullName evidence="1">Uncharacterized protein</fullName>
    </submittedName>
</protein>
<accession>A0A2W2EE19</accession>
<keyword evidence="2" id="KW-1185">Reference proteome</keyword>
<dbReference type="AlphaFoldDB" id="A0A2W2EE19"/>
<proteinExistence type="predicted"/>
<dbReference type="Proteomes" id="UP000248544">
    <property type="component" value="Unassembled WGS sequence"/>
</dbReference>
<gene>
    <name evidence="1" type="ORF">C1I98_36620</name>
</gene>
<evidence type="ECO:0000313" key="2">
    <source>
        <dbReference type="Proteomes" id="UP000248544"/>
    </source>
</evidence>